<feature type="transmembrane region" description="Helical" evidence="1">
    <location>
        <begin position="6"/>
        <end position="24"/>
    </location>
</feature>
<evidence type="ECO:0000313" key="2">
    <source>
        <dbReference type="EMBL" id="AMP12094.1"/>
    </source>
</evidence>
<protein>
    <submittedName>
        <fullName evidence="2">Putative membrane protein</fullName>
    </submittedName>
</protein>
<sequence>MAIPAHPSFVVSAGIAALIVWRLYSRIRRTVGRQKLSNVRPWITICFFTWLVGMLLLGSITNTAHAAAIAGGVLLGAGLGVFGHRLTKFEKTSEGMFYTPSLHLGIALSLLFIVRIGYRAIQLFYFSSEPVVWPSANLSGSPLTLLIFGILAGYYVTYAIGLLHWRYSTRAHGTGIAQGPDNT</sequence>
<dbReference type="Pfam" id="PF07301">
    <property type="entry name" value="DUF1453"/>
    <property type="match status" value="1"/>
</dbReference>
<reference evidence="2 3" key="1">
    <citation type="submission" date="2015-11" db="EMBL/GenBank/DDBJ databases">
        <title>Exploring the genomic traits of fungus-feeding bacterial genus Collimonas.</title>
        <authorList>
            <person name="Song C."/>
            <person name="Schmidt R."/>
            <person name="de Jager V."/>
            <person name="Krzyzanowska D."/>
            <person name="Jongedijk E."/>
            <person name="Cankar K."/>
            <person name="Beekwilder J."/>
            <person name="van Veen A."/>
            <person name="de Boer W."/>
            <person name="van Veen J.A."/>
            <person name="Garbeva P."/>
        </authorList>
    </citation>
    <scope>NUCLEOTIDE SEQUENCE [LARGE SCALE GENOMIC DNA]</scope>
    <source>
        <strain evidence="2 3">Ter282</strain>
    </source>
</reference>
<feature type="transmembrane region" description="Helical" evidence="1">
    <location>
        <begin position="104"/>
        <end position="125"/>
    </location>
</feature>
<keyword evidence="1" id="KW-0472">Membrane</keyword>
<feature type="transmembrane region" description="Helical" evidence="1">
    <location>
        <begin position="63"/>
        <end position="83"/>
    </location>
</feature>
<gene>
    <name evidence="2" type="ORF">CAter282_4434</name>
</gene>
<keyword evidence="3" id="KW-1185">Reference proteome</keyword>
<keyword evidence="1" id="KW-0812">Transmembrane</keyword>
<accession>A0A127QQ21</accession>
<name>A0A127QQ21_9BURK</name>
<evidence type="ECO:0000256" key="1">
    <source>
        <dbReference type="SAM" id="Phobius"/>
    </source>
</evidence>
<dbReference type="RefSeq" id="WP_061534940.1">
    <property type="nucleotide sequence ID" value="NZ_CP013233.1"/>
</dbReference>
<dbReference type="OrthoDB" id="8703297at2"/>
<dbReference type="EMBL" id="CP013235">
    <property type="protein sequence ID" value="AMP12094.1"/>
    <property type="molecule type" value="Genomic_DNA"/>
</dbReference>
<dbReference type="Proteomes" id="UP000071778">
    <property type="component" value="Chromosome"/>
</dbReference>
<feature type="transmembrane region" description="Helical" evidence="1">
    <location>
        <begin position="36"/>
        <end position="57"/>
    </location>
</feature>
<evidence type="ECO:0000313" key="3">
    <source>
        <dbReference type="Proteomes" id="UP000071778"/>
    </source>
</evidence>
<organism evidence="2 3">
    <name type="scientific">Collimonas arenae</name>
    <dbReference type="NCBI Taxonomy" id="279058"/>
    <lineage>
        <taxon>Bacteria</taxon>
        <taxon>Pseudomonadati</taxon>
        <taxon>Pseudomonadota</taxon>
        <taxon>Betaproteobacteria</taxon>
        <taxon>Burkholderiales</taxon>
        <taxon>Oxalobacteraceae</taxon>
        <taxon>Collimonas</taxon>
    </lineage>
</organism>
<feature type="transmembrane region" description="Helical" evidence="1">
    <location>
        <begin position="145"/>
        <end position="165"/>
    </location>
</feature>
<proteinExistence type="predicted"/>
<dbReference type="InterPro" id="IPR058247">
    <property type="entry name" value="DUF1453"/>
</dbReference>
<keyword evidence="1" id="KW-1133">Transmembrane helix</keyword>
<dbReference type="PATRIC" id="fig|279058.17.peg.4778"/>
<dbReference type="AlphaFoldDB" id="A0A127QQ21"/>